<keyword evidence="5 13" id="KW-0378">Hydrolase</keyword>
<dbReference type="SUPFAM" id="SSF52540">
    <property type="entry name" value="P-loop containing nucleoside triphosphate hydrolases"/>
    <property type="match status" value="1"/>
</dbReference>
<keyword evidence="9" id="KW-0413">Isomerase</keyword>
<comment type="function">
    <text evidence="10 13">The main replicative DNA helicase, it participates in initiation and elongation during chromosome replication. Travels ahead of the DNA replisome, separating dsDNA into templates for DNA synthesis. A processive ATP-dependent 5'-3' DNA helicase it has DNA-dependent ATPase activity.</text>
</comment>
<name>A0A932CP07_UNCTE</name>
<organism evidence="15 16">
    <name type="scientific">Tectimicrobiota bacterium</name>
    <dbReference type="NCBI Taxonomy" id="2528274"/>
    <lineage>
        <taxon>Bacteria</taxon>
        <taxon>Pseudomonadati</taxon>
        <taxon>Nitrospinota/Tectimicrobiota group</taxon>
        <taxon>Candidatus Tectimicrobiota</taxon>
    </lineage>
</organism>
<keyword evidence="3 13" id="KW-0235">DNA replication</keyword>
<keyword evidence="4 13" id="KW-0547">Nucleotide-binding</keyword>
<comment type="similarity">
    <text evidence="1 13">Belongs to the helicase family. DnaB subfamily.</text>
</comment>
<dbReference type="Gene3D" id="1.10.860.10">
    <property type="entry name" value="DNAb Helicase, Chain A"/>
    <property type="match status" value="1"/>
</dbReference>
<dbReference type="Pfam" id="PF03796">
    <property type="entry name" value="DnaB_C"/>
    <property type="match status" value="1"/>
</dbReference>
<dbReference type="Proteomes" id="UP000769766">
    <property type="component" value="Unassembled WGS sequence"/>
</dbReference>
<keyword evidence="8 13" id="KW-0238">DNA-binding</keyword>
<evidence type="ECO:0000256" key="2">
    <source>
        <dbReference type="ARBA" id="ARBA00022515"/>
    </source>
</evidence>
<dbReference type="PANTHER" id="PTHR30153">
    <property type="entry name" value="REPLICATIVE DNA HELICASE DNAB"/>
    <property type="match status" value="1"/>
</dbReference>
<comment type="catalytic activity">
    <reaction evidence="11 13">
        <text>ATP + H2O = ADP + phosphate + H(+)</text>
        <dbReference type="Rhea" id="RHEA:13065"/>
        <dbReference type="ChEBI" id="CHEBI:15377"/>
        <dbReference type="ChEBI" id="CHEBI:15378"/>
        <dbReference type="ChEBI" id="CHEBI:30616"/>
        <dbReference type="ChEBI" id="CHEBI:43474"/>
        <dbReference type="ChEBI" id="CHEBI:456216"/>
        <dbReference type="EC" id="5.6.2.3"/>
    </reaction>
</comment>
<evidence type="ECO:0000256" key="11">
    <source>
        <dbReference type="ARBA" id="ARBA00048954"/>
    </source>
</evidence>
<evidence type="ECO:0000256" key="9">
    <source>
        <dbReference type="ARBA" id="ARBA00023235"/>
    </source>
</evidence>
<evidence type="ECO:0000256" key="4">
    <source>
        <dbReference type="ARBA" id="ARBA00022741"/>
    </source>
</evidence>
<dbReference type="InterPro" id="IPR016136">
    <property type="entry name" value="DNA_helicase_N/primase_C"/>
</dbReference>
<dbReference type="InterPro" id="IPR027417">
    <property type="entry name" value="P-loop_NTPase"/>
</dbReference>
<evidence type="ECO:0000256" key="7">
    <source>
        <dbReference type="ARBA" id="ARBA00022840"/>
    </source>
</evidence>
<dbReference type="GO" id="GO:0005524">
    <property type="term" value="F:ATP binding"/>
    <property type="evidence" value="ECO:0007669"/>
    <property type="project" value="UniProtKB-UniRule"/>
</dbReference>
<comment type="caution">
    <text evidence="15">The sequence shown here is derived from an EMBL/GenBank/DDBJ whole genome shotgun (WGS) entry which is preliminary data.</text>
</comment>
<gene>
    <name evidence="15" type="primary">dnaB</name>
    <name evidence="15" type="ORF">HYY20_08520</name>
</gene>
<feature type="domain" description="SF4 helicase" evidence="14">
    <location>
        <begin position="176"/>
        <end position="441"/>
    </location>
</feature>
<evidence type="ECO:0000259" key="14">
    <source>
        <dbReference type="PROSITE" id="PS51199"/>
    </source>
</evidence>
<dbReference type="PROSITE" id="PS51199">
    <property type="entry name" value="SF4_HELICASE"/>
    <property type="match status" value="1"/>
</dbReference>
<dbReference type="FunFam" id="1.10.860.10:FF:000001">
    <property type="entry name" value="Replicative DNA helicase"/>
    <property type="match status" value="1"/>
</dbReference>
<dbReference type="InterPro" id="IPR007692">
    <property type="entry name" value="DNA_helicase_DnaB"/>
</dbReference>
<dbReference type="GO" id="GO:0043139">
    <property type="term" value="F:5'-3' DNA helicase activity"/>
    <property type="evidence" value="ECO:0007669"/>
    <property type="project" value="UniProtKB-EC"/>
</dbReference>
<dbReference type="EMBL" id="JACPRF010000258">
    <property type="protein sequence ID" value="MBI2876911.1"/>
    <property type="molecule type" value="Genomic_DNA"/>
</dbReference>
<keyword evidence="2 13" id="KW-0639">Primosome</keyword>
<dbReference type="GO" id="GO:0005829">
    <property type="term" value="C:cytosol"/>
    <property type="evidence" value="ECO:0007669"/>
    <property type="project" value="TreeGrafter"/>
</dbReference>
<accession>A0A932CP07</accession>
<dbReference type="EC" id="5.6.2.3" evidence="12 13"/>
<dbReference type="GO" id="GO:1990077">
    <property type="term" value="C:primosome complex"/>
    <property type="evidence" value="ECO:0007669"/>
    <property type="project" value="UniProtKB-UniRule"/>
</dbReference>
<dbReference type="InterPro" id="IPR007693">
    <property type="entry name" value="DNA_helicase_DnaB-like_N"/>
</dbReference>
<keyword evidence="6 13" id="KW-0347">Helicase</keyword>
<dbReference type="SUPFAM" id="SSF48024">
    <property type="entry name" value="N-terminal domain of DnaB helicase"/>
    <property type="match status" value="1"/>
</dbReference>
<dbReference type="AlphaFoldDB" id="A0A932CP07"/>
<evidence type="ECO:0000313" key="15">
    <source>
        <dbReference type="EMBL" id="MBI2876911.1"/>
    </source>
</evidence>
<evidence type="ECO:0000256" key="5">
    <source>
        <dbReference type="ARBA" id="ARBA00022801"/>
    </source>
</evidence>
<dbReference type="NCBIfam" id="TIGR00665">
    <property type="entry name" value="DnaB"/>
    <property type="match status" value="1"/>
</dbReference>
<evidence type="ECO:0000256" key="8">
    <source>
        <dbReference type="ARBA" id="ARBA00023125"/>
    </source>
</evidence>
<proteinExistence type="inferred from homology"/>
<reference evidence="15" key="1">
    <citation type="submission" date="2020-07" db="EMBL/GenBank/DDBJ databases">
        <title>Huge and variable diversity of episymbiotic CPR bacteria and DPANN archaea in groundwater ecosystems.</title>
        <authorList>
            <person name="He C.Y."/>
            <person name="Keren R."/>
            <person name="Whittaker M."/>
            <person name="Farag I.F."/>
            <person name="Doudna J."/>
            <person name="Cate J.H.D."/>
            <person name="Banfield J.F."/>
        </authorList>
    </citation>
    <scope>NUCLEOTIDE SEQUENCE</scope>
    <source>
        <strain evidence="15">NC_groundwater_672_Ag_B-0.1um_62_36</strain>
    </source>
</reference>
<dbReference type="GO" id="GO:0003677">
    <property type="term" value="F:DNA binding"/>
    <property type="evidence" value="ECO:0007669"/>
    <property type="project" value="UniProtKB-UniRule"/>
</dbReference>
<protein>
    <recommendedName>
        <fullName evidence="12 13">Replicative DNA helicase</fullName>
        <ecNumber evidence="12 13">5.6.2.3</ecNumber>
    </recommendedName>
</protein>
<dbReference type="NCBIfam" id="NF004384">
    <property type="entry name" value="PRK05748.1"/>
    <property type="match status" value="1"/>
</dbReference>
<evidence type="ECO:0000313" key="16">
    <source>
        <dbReference type="Proteomes" id="UP000769766"/>
    </source>
</evidence>
<dbReference type="GO" id="GO:0016787">
    <property type="term" value="F:hydrolase activity"/>
    <property type="evidence" value="ECO:0007669"/>
    <property type="project" value="UniProtKB-KW"/>
</dbReference>
<dbReference type="GO" id="GO:0042802">
    <property type="term" value="F:identical protein binding"/>
    <property type="evidence" value="ECO:0007669"/>
    <property type="project" value="UniProtKB-ARBA"/>
</dbReference>
<keyword evidence="7 13" id="KW-0067">ATP-binding</keyword>
<evidence type="ECO:0000256" key="3">
    <source>
        <dbReference type="ARBA" id="ARBA00022705"/>
    </source>
</evidence>
<evidence type="ECO:0000256" key="10">
    <source>
        <dbReference type="ARBA" id="ARBA00044932"/>
    </source>
</evidence>
<dbReference type="CDD" id="cd00984">
    <property type="entry name" value="DnaB_C"/>
    <property type="match status" value="1"/>
</dbReference>
<evidence type="ECO:0000256" key="1">
    <source>
        <dbReference type="ARBA" id="ARBA00008428"/>
    </source>
</evidence>
<sequence>MAQTRLPPQDLEVEQSILGAILIENDSFEKCWGIITEADFYRDAHRKIFSTVIELRQAREPIDLLTLAERLRRQNLLEEVGGMAYLASLVEKVPTAANVKYHAKIIRDKAILRNLIHTATEIATESYEASEEADEILDRAERRIFEIGERRALAGFVHINQVLKESFETIDRLLQRKRLVTGVPTGFIDFDIKTAGLQPGDLVIIAARPSMGKTAFCLNVAQHVGIREHLPVAIFSLEMSKEQLAFRLLCAEGRLDSNKLRTGFLDKDELPQLTRAAGILSESLIYIDDSAALTPLDIRARSRRLQAEHGLSLVIIDYLQLLRGRGRTENRQQEIADTTRSLKALAKELNVPLVAISQLSRAVEQRTDRRPQLSDLRESGAIEQDADVVAFLYRDEVYNEETPDKGIAEVILSKQRNGPIGTVKLAFHKEITRFENLMHREEIP</sequence>
<dbReference type="Gene3D" id="3.40.50.300">
    <property type="entry name" value="P-loop containing nucleotide triphosphate hydrolases"/>
    <property type="match status" value="1"/>
</dbReference>
<dbReference type="InterPro" id="IPR007694">
    <property type="entry name" value="DNA_helicase_DnaB-like_C"/>
</dbReference>
<dbReference type="GO" id="GO:0006269">
    <property type="term" value="P:DNA replication, synthesis of primer"/>
    <property type="evidence" value="ECO:0007669"/>
    <property type="project" value="UniProtKB-UniRule"/>
</dbReference>
<dbReference type="PANTHER" id="PTHR30153:SF2">
    <property type="entry name" value="REPLICATIVE DNA HELICASE"/>
    <property type="match status" value="1"/>
</dbReference>
<evidence type="ECO:0000256" key="12">
    <source>
        <dbReference type="NCBIfam" id="TIGR00665"/>
    </source>
</evidence>
<evidence type="ECO:0000256" key="13">
    <source>
        <dbReference type="RuleBase" id="RU362085"/>
    </source>
</evidence>
<dbReference type="Pfam" id="PF00772">
    <property type="entry name" value="DnaB"/>
    <property type="match status" value="1"/>
</dbReference>
<dbReference type="FunFam" id="3.40.50.300:FF:000076">
    <property type="entry name" value="Replicative DNA helicase"/>
    <property type="match status" value="1"/>
</dbReference>
<evidence type="ECO:0000256" key="6">
    <source>
        <dbReference type="ARBA" id="ARBA00022806"/>
    </source>
</evidence>
<dbReference type="InterPro" id="IPR036185">
    <property type="entry name" value="DNA_heli_DnaB-like_N_sf"/>
</dbReference>